<evidence type="ECO:0000256" key="1">
    <source>
        <dbReference type="ARBA" id="ARBA00007936"/>
    </source>
</evidence>
<feature type="compositionally biased region" description="Basic residues" evidence="2">
    <location>
        <begin position="496"/>
        <end position="514"/>
    </location>
</feature>
<feature type="compositionally biased region" description="Polar residues" evidence="2">
    <location>
        <begin position="515"/>
        <end position="533"/>
    </location>
</feature>
<organism evidence="3 4">
    <name type="scientific">Elysia crispata</name>
    <name type="common">lettuce slug</name>
    <dbReference type="NCBI Taxonomy" id="231223"/>
    <lineage>
        <taxon>Eukaryota</taxon>
        <taxon>Metazoa</taxon>
        <taxon>Spiralia</taxon>
        <taxon>Lophotrochozoa</taxon>
        <taxon>Mollusca</taxon>
        <taxon>Gastropoda</taxon>
        <taxon>Heterobranchia</taxon>
        <taxon>Euthyneura</taxon>
        <taxon>Panpulmonata</taxon>
        <taxon>Sacoglossa</taxon>
        <taxon>Placobranchoidea</taxon>
        <taxon>Plakobranchidae</taxon>
        <taxon>Elysia</taxon>
    </lineage>
</organism>
<gene>
    <name evidence="3" type="ORF">RRG08_040159</name>
</gene>
<dbReference type="GO" id="GO:0008083">
    <property type="term" value="F:growth factor activity"/>
    <property type="evidence" value="ECO:0007669"/>
    <property type="project" value="InterPro"/>
</dbReference>
<protein>
    <submittedName>
        <fullName evidence="3">Uncharacterized protein</fullName>
    </submittedName>
</protein>
<proteinExistence type="inferred from homology"/>
<dbReference type="CDD" id="cd00058">
    <property type="entry name" value="beta-trefoil_FGF"/>
    <property type="match status" value="1"/>
</dbReference>
<feature type="region of interest" description="Disordered" evidence="2">
    <location>
        <begin position="467"/>
        <end position="533"/>
    </location>
</feature>
<dbReference type="SUPFAM" id="SSF50353">
    <property type="entry name" value="Cytokine"/>
    <property type="match status" value="1"/>
</dbReference>
<dbReference type="AlphaFoldDB" id="A0AAE0XW53"/>
<keyword evidence="4" id="KW-1185">Reference proteome</keyword>
<dbReference type="Pfam" id="PF00167">
    <property type="entry name" value="FGF"/>
    <property type="match status" value="1"/>
</dbReference>
<feature type="region of interest" description="Disordered" evidence="2">
    <location>
        <begin position="9"/>
        <end position="34"/>
    </location>
</feature>
<comment type="caution">
    <text evidence="3">The sequence shown here is derived from an EMBL/GenBank/DDBJ whole genome shotgun (WGS) entry which is preliminary data.</text>
</comment>
<dbReference type="Gene3D" id="2.80.10.50">
    <property type="match status" value="1"/>
</dbReference>
<evidence type="ECO:0000256" key="2">
    <source>
        <dbReference type="SAM" id="MobiDB-lite"/>
    </source>
</evidence>
<evidence type="ECO:0000313" key="4">
    <source>
        <dbReference type="Proteomes" id="UP001283361"/>
    </source>
</evidence>
<dbReference type="InterPro" id="IPR056378">
    <property type="entry name" value="Let-756-like_FGF"/>
</dbReference>
<sequence length="533" mass="62090">MLALAVIPIGSFPSRNQDENKGNKNGIMPSNPHASFTVSRTISILTPGDNDKVKNSTSSEIIANSFQGDQPNGKLENSFQRDQPPRRTVSKGRDFHSNLRKTQARTFYLRTANEQYIQIYNGTVSGTLEKQPVLGLMESYYHMGFFVIKHRNTRRYICMNDDFDLYLEENPDVKNCHIRHEQVDQALGLYKDIFIFDKYERYLGIDCDPVSFVARPEMEKSPVRFWQDPITAEKALKAEKKIQSLGETGKGVLGKKCTSQKEQKRILREKRKKKLRQRWCWSLPKMLKSKNKEKYIERCKQKYPKGCNSAVSQNSATMTTKASFTFRGGERDADGECVCDLLREMLENSRQAKHTCLTDKILLWAQKKREESGRTLEPNRQLIVNVTTKMIRHFSGIARRMRQIRCKKRRTRNNCMKRKGIKINTLLQKFQKEIMYKPGETPPNEPSEAFYRAVRNLDGSTRRERLERRLRKNSRKNFSTSRRPSSSSRRPASSSRRPKKYRRPKKFRRNKKSQRLTSSARPSASWSRHQAPG</sequence>
<feature type="compositionally biased region" description="Polar residues" evidence="2">
    <location>
        <begin position="64"/>
        <end position="81"/>
    </location>
</feature>
<name>A0AAE0XW53_9GAST</name>
<dbReference type="Proteomes" id="UP001283361">
    <property type="component" value="Unassembled WGS sequence"/>
</dbReference>
<accession>A0AAE0XW53</accession>
<reference evidence="3" key="1">
    <citation type="journal article" date="2023" name="G3 (Bethesda)">
        <title>A reference genome for the long-term kleptoplast-retaining sea slug Elysia crispata morphotype clarki.</title>
        <authorList>
            <person name="Eastman K.E."/>
            <person name="Pendleton A.L."/>
            <person name="Shaikh M.A."/>
            <person name="Suttiyut T."/>
            <person name="Ogas R."/>
            <person name="Tomko P."/>
            <person name="Gavelis G."/>
            <person name="Widhalm J.R."/>
            <person name="Wisecaver J.H."/>
        </authorList>
    </citation>
    <scope>NUCLEOTIDE SEQUENCE</scope>
    <source>
        <strain evidence="3">ECLA1</strain>
    </source>
</reference>
<feature type="compositionally biased region" description="Low complexity" evidence="2">
    <location>
        <begin position="479"/>
        <end position="495"/>
    </location>
</feature>
<feature type="region of interest" description="Disordered" evidence="2">
    <location>
        <begin position="64"/>
        <end position="93"/>
    </location>
</feature>
<dbReference type="EMBL" id="JAWDGP010007412">
    <property type="protein sequence ID" value="KAK3719859.1"/>
    <property type="molecule type" value="Genomic_DNA"/>
</dbReference>
<comment type="similarity">
    <text evidence="1">Belongs to the heparin-binding growth factors family.</text>
</comment>
<dbReference type="InterPro" id="IPR002209">
    <property type="entry name" value="Fibroblast_GF_fam"/>
</dbReference>
<dbReference type="InterPro" id="IPR008996">
    <property type="entry name" value="IL1/FGF"/>
</dbReference>
<evidence type="ECO:0000313" key="3">
    <source>
        <dbReference type="EMBL" id="KAK3719859.1"/>
    </source>
</evidence>